<protein>
    <submittedName>
        <fullName evidence="1">Uncharacterized protein</fullName>
    </submittedName>
</protein>
<keyword evidence="2" id="KW-1185">Reference proteome</keyword>
<sequence>MPDLSKNSRGFAAGTSTTNAACYLAVFEEYASGEGSFGYRISFTANKIVYNATSRLLMSPPETNGMDTLQVPL</sequence>
<name>A0AAD7DNN1_MYCRO</name>
<organism evidence="1 2">
    <name type="scientific">Mycena rosella</name>
    <name type="common">Pink bonnet</name>
    <name type="synonym">Agaricus rosellus</name>
    <dbReference type="NCBI Taxonomy" id="1033263"/>
    <lineage>
        <taxon>Eukaryota</taxon>
        <taxon>Fungi</taxon>
        <taxon>Dikarya</taxon>
        <taxon>Basidiomycota</taxon>
        <taxon>Agaricomycotina</taxon>
        <taxon>Agaricomycetes</taxon>
        <taxon>Agaricomycetidae</taxon>
        <taxon>Agaricales</taxon>
        <taxon>Marasmiineae</taxon>
        <taxon>Mycenaceae</taxon>
        <taxon>Mycena</taxon>
    </lineage>
</organism>
<gene>
    <name evidence="1" type="ORF">B0H17DRAFT_423099</name>
</gene>
<dbReference type="EMBL" id="JARKIE010000037">
    <property type="protein sequence ID" value="KAJ7695670.1"/>
    <property type="molecule type" value="Genomic_DNA"/>
</dbReference>
<comment type="caution">
    <text evidence="1">The sequence shown here is derived from an EMBL/GenBank/DDBJ whole genome shotgun (WGS) entry which is preliminary data.</text>
</comment>
<evidence type="ECO:0000313" key="1">
    <source>
        <dbReference type="EMBL" id="KAJ7695670.1"/>
    </source>
</evidence>
<reference evidence="1" key="1">
    <citation type="submission" date="2023-03" db="EMBL/GenBank/DDBJ databases">
        <title>Massive genome expansion in bonnet fungi (Mycena s.s.) driven by repeated elements and novel gene families across ecological guilds.</title>
        <authorList>
            <consortium name="Lawrence Berkeley National Laboratory"/>
            <person name="Harder C.B."/>
            <person name="Miyauchi S."/>
            <person name="Viragh M."/>
            <person name="Kuo A."/>
            <person name="Thoen E."/>
            <person name="Andreopoulos B."/>
            <person name="Lu D."/>
            <person name="Skrede I."/>
            <person name="Drula E."/>
            <person name="Henrissat B."/>
            <person name="Morin E."/>
            <person name="Kohler A."/>
            <person name="Barry K."/>
            <person name="LaButti K."/>
            <person name="Morin E."/>
            <person name="Salamov A."/>
            <person name="Lipzen A."/>
            <person name="Mereny Z."/>
            <person name="Hegedus B."/>
            <person name="Baldrian P."/>
            <person name="Stursova M."/>
            <person name="Weitz H."/>
            <person name="Taylor A."/>
            <person name="Grigoriev I.V."/>
            <person name="Nagy L.G."/>
            <person name="Martin F."/>
            <person name="Kauserud H."/>
        </authorList>
    </citation>
    <scope>NUCLEOTIDE SEQUENCE</scope>
    <source>
        <strain evidence="1">CBHHK067</strain>
    </source>
</reference>
<evidence type="ECO:0000313" key="2">
    <source>
        <dbReference type="Proteomes" id="UP001221757"/>
    </source>
</evidence>
<dbReference type="AlphaFoldDB" id="A0AAD7DNN1"/>
<accession>A0AAD7DNN1</accession>
<dbReference type="Proteomes" id="UP001221757">
    <property type="component" value="Unassembled WGS sequence"/>
</dbReference>
<proteinExistence type="predicted"/>